<dbReference type="KEGG" id="led:BBK82_12200"/>
<dbReference type="SMART" id="SM00900">
    <property type="entry name" value="FMN_bind"/>
    <property type="match status" value="1"/>
</dbReference>
<sequence>MKRAIPVLVLSVAGLVPVWMYEPGAAHEGEINEAAAAPETQAQNQVPQSTAPQSKAPQSTAPRSAAPQPGAPRTSGAAPTTQQQNQAKTVSGPAVQTEEGTVQVQVTFQGTKITDVKALRAPNSNPTRMALPILRQEALQAQSADIDTVSGATATSEGYKQSLQAAIDSAR</sequence>
<protein>
    <recommendedName>
        <fullName evidence="2">FMN-binding domain-containing protein</fullName>
    </recommendedName>
</protein>
<dbReference type="Proteomes" id="UP000093053">
    <property type="component" value="Chromosome"/>
</dbReference>
<dbReference type="GO" id="GO:0010181">
    <property type="term" value="F:FMN binding"/>
    <property type="evidence" value="ECO:0007669"/>
    <property type="project" value="InterPro"/>
</dbReference>
<evidence type="ECO:0000313" key="4">
    <source>
        <dbReference type="Proteomes" id="UP000093053"/>
    </source>
</evidence>
<evidence type="ECO:0000313" key="3">
    <source>
        <dbReference type="EMBL" id="ANZ36720.1"/>
    </source>
</evidence>
<dbReference type="Pfam" id="PF04205">
    <property type="entry name" value="FMN_bind"/>
    <property type="match status" value="1"/>
</dbReference>
<proteinExistence type="predicted"/>
<dbReference type="EMBL" id="CP016793">
    <property type="protein sequence ID" value="ANZ36720.1"/>
    <property type="molecule type" value="Genomic_DNA"/>
</dbReference>
<dbReference type="GO" id="GO:0016020">
    <property type="term" value="C:membrane"/>
    <property type="evidence" value="ECO:0007669"/>
    <property type="project" value="InterPro"/>
</dbReference>
<dbReference type="AlphaFoldDB" id="A0A1B2HG80"/>
<evidence type="ECO:0000259" key="2">
    <source>
        <dbReference type="SMART" id="SM00900"/>
    </source>
</evidence>
<feature type="compositionally biased region" description="Polar residues" evidence="1">
    <location>
        <begin position="40"/>
        <end position="62"/>
    </location>
</feature>
<feature type="compositionally biased region" description="Polar residues" evidence="1">
    <location>
        <begin position="77"/>
        <end position="89"/>
    </location>
</feature>
<reference evidence="3 4" key="1">
    <citation type="submission" date="2016-07" db="EMBL/GenBank/DDBJ databases">
        <title>Complete genome sequence of the Lentzea guizhouensis DHS C013.</title>
        <authorList>
            <person name="Cao C."/>
        </authorList>
    </citation>
    <scope>NUCLEOTIDE SEQUENCE [LARGE SCALE GENOMIC DNA]</scope>
    <source>
        <strain evidence="3 4">DHS C013</strain>
    </source>
</reference>
<dbReference type="STRING" id="1586287.BBK82_12200"/>
<organism evidence="3 4">
    <name type="scientific">Lentzea guizhouensis</name>
    <dbReference type="NCBI Taxonomy" id="1586287"/>
    <lineage>
        <taxon>Bacteria</taxon>
        <taxon>Bacillati</taxon>
        <taxon>Actinomycetota</taxon>
        <taxon>Actinomycetes</taxon>
        <taxon>Pseudonocardiales</taxon>
        <taxon>Pseudonocardiaceae</taxon>
        <taxon>Lentzea</taxon>
    </lineage>
</organism>
<dbReference type="Gene3D" id="3.90.1010.20">
    <property type="match status" value="1"/>
</dbReference>
<feature type="region of interest" description="Disordered" evidence="1">
    <location>
        <begin position="30"/>
        <end position="100"/>
    </location>
</feature>
<feature type="domain" description="FMN-binding" evidence="2">
    <location>
        <begin position="97"/>
        <end position="170"/>
    </location>
</feature>
<name>A0A1B2HG80_9PSEU</name>
<dbReference type="OrthoDB" id="8099475at2"/>
<dbReference type="RefSeq" id="WP_065915119.1">
    <property type="nucleotide sequence ID" value="NZ_CP016793.1"/>
</dbReference>
<accession>A0A1B2HG80</accession>
<evidence type="ECO:0000256" key="1">
    <source>
        <dbReference type="SAM" id="MobiDB-lite"/>
    </source>
</evidence>
<gene>
    <name evidence="3" type="ORF">BBK82_12200</name>
</gene>
<dbReference type="InterPro" id="IPR007329">
    <property type="entry name" value="FMN-bd"/>
</dbReference>
<keyword evidence="4" id="KW-1185">Reference proteome</keyword>